<dbReference type="PROSITE" id="PS50893">
    <property type="entry name" value="ABC_TRANSPORTER_2"/>
    <property type="match status" value="1"/>
</dbReference>
<reference evidence="7" key="1">
    <citation type="submission" date="2019-09" db="EMBL/GenBank/DDBJ databases">
        <title>Characterisation of the sponge microbiome using genome-centric metagenomics.</title>
        <authorList>
            <person name="Engelberts J.P."/>
            <person name="Robbins S.J."/>
            <person name="De Goeij J.M."/>
            <person name="Aranda M."/>
            <person name="Bell S.C."/>
            <person name="Webster N.S."/>
        </authorList>
    </citation>
    <scope>NUCLEOTIDE SEQUENCE</scope>
    <source>
        <strain evidence="7">SB0664_bin_43</strain>
    </source>
</reference>
<keyword evidence="5" id="KW-0029">Amino-acid transport</keyword>
<comment type="caution">
    <text evidence="7">The sequence shown here is derived from an EMBL/GenBank/DDBJ whole genome shotgun (WGS) entry which is preliminary data.</text>
</comment>
<dbReference type="InterPro" id="IPR052156">
    <property type="entry name" value="BCAA_Transport_ATP-bd_LivF"/>
</dbReference>
<dbReference type="InterPro" id="IPR017871">
    <property type="entry name" value="ABC_transporter-like_CS"/>
</dbReference>
<dbReference type="PANTHER" id="PTHR43820:SF8">
    <property type="entry name" value="ABC TRANSPORTER SUBSTRATE-BINDING PROTEIN"/>
    <property type="match status" value="1"/>
</dbReference>
<organism evidence="7">
    <name type="scientific">Boseongicola sp. SB0664_bin_43</name>
    <dbReference type="NCBI Taxonomy" id="2604844"/>
    <lineage>
        <taxon>Bacteria</taxon>
        <taxon>Pseudomonadati</taxon>
        <taxon>Pseudomonadota</taxon>
        <taxon>Alphaproteobacteria</taxon>
        <taxon>Rhodobacterales</taxon>
        <taxon>Paracoccaceae</taxon>
        <taxon>Boseongicola</taxon>
    </lineage>
</organism>
<dbReference type="GO" id="GO:0015658">
    <property type="term" value="F:branched-chain amino acid transmembrane transporter activity"/>
    <property type="evidence" value="ECO:0007669"/>
    <property type="project" value="TreeGrafter"/>
</dbReference>
<dbReference type="Gene3D" id="3.40.50.300">
    <property type="entry name" value="P-loop containing nucleotide triphosphate hydrolases"/>
    <property type="match status" value="1"/>
</dbReference>
<protein>
    <submittedName>
        <fullName evidence="7">ATP-binding cassette domain-containing protein</fullName>
    </submittedName>
</protein>
<keyword evidence="2" id="KW-0813">Transport</keyword>
<dbReference type="Pfam" id="PF00005">
    <property type="entry name" value="ABC_tran"/>
    <property type="match status" value="1"/>
</dbReference>
<dbReference type="GO" id="GO:0005524">
    <property type="term" value="F:ATP binding"/>
    <property type="evidence" value="ECO:0007669"/>
    <property type="project" value="UniProtKB-KW"/>
</dbReference>
<dbReference type="GO" id="GO:0015807">
    <property type="term" value="P:L-amino acid transport"/>
    <property type="evidence" value="ECO:0007669"/>
    <property type="project" value="TreeGrafter"/>
</dbReference>
<evidence type="ECO:0000256" key="2">
    <source>
        <dbReference type="ARBA" id="ARBA00022448"/>
    </source>
</evidence>
<keyword evidence="3" id="KW-0547">Nucleotide-binding</keyword>
<evidence type="ECO:0000256" key="1">
    <source>
        <dbReference type="ARBA" id="ARBA00005417"/>
    </source>
</evidence>
<keyword evidence="4 7" id="KW-0067">ATP-binding</keyword>
<dbReference type="AlphaFoldDB" id="A0A6B0Y0P0"/>
<name>A0A6B0Y0P0_9RHOB</name>
<feature type="domain" description="ABC transporter" evidence="6">
    <location>
        <begin position="2"/>
        <end position="159"/>
    </location>
</feature>
<feature type="non-terminal residue" evidence="7">
    <location>
        <position position="159"/>
    </location>
</feature>
<evidence type="ECO:0000313" key="7">
    <source>
        <dbReference type="EMBL" id="MXY32566.1"/>
    </source>
</evidence>
<dbReference type="PROSITE" id="PS00211">
    <property type="entry name" value="ABC_TRANSPORTER_1"/>
    <property type="match status" value="1"/>
</dbReference>
<evidence type="ECO:0000259" key="6">
    <source>
        <dbReference type="PROSITE" id="PS50893"/>
    </source>
</evidence>
<evidence type="ECO:0000256" key="3">
    <source>
        <dbReference type="ARBA" id="ARBA00022741"/>
    </source>
</evidence>
<dbReference type="InterPro" id="IPR003439">
    <property type="entry name" value="ABC_transporter-like_ATP-bd"/>
</dbReference>
<dbReference type="GO" id="GO:0016887">
    <property type="term" value="F:ATP hydrolysis activity"/>
    <property type="evidence" value="ECO:0007669"/>
    <property type="project" value="InterPro"/>
</dbReference>
<dbReference type="EMBL" id="VXRY01000017">
    <property type="protein sequence ID" value="MXY32566.1"/>
    <property type="molecule type" value="Genomic_DNA"/>
</dbReference>
<dbReference type="InterPro" id="IPR027417">
    <property type="entry name" value="P-loop_NTPase"/>
</dbReference>
<dbReference type="SUPFAM" id="SSF52540">
    <property type="entry name" value="P-loop containing nucleoside triphosphate hydrolases"/>
    <property type="match status" value="1"/>
</dbReference>
<evidence type="ECO:0000256" key="4">
    <source>
        <dbReference type="ARBA" id="ARBA00022840"/>
    </source>
</evidence>
<comment type="similarity">
    <text evidence="1">Belongs to the ABC transporter superfamily.</text>
</comment>
<dbReference type="PANTHER" id="PTHR43820">
    <property type="entry name" value="HIGH-AFFINITY BRANCHED-CHAIN AMINO ACID TRANSPORT ATP-BINDING PROTEIN LIVF"/>
    <property type="match status" value="1"/>
</dbReference>
<gene>
    <name evidence="7" type="ORF">F4Y60_00430</name>
</gene>
<proteinExistence type="inferred from homology"/>
<evidence type="ECO:0000256" key="5">
    <source>
        <dbReference type="ARBA" id="ARBA00022970"/>
    </source>
</evidence>
<sequence>MLSVSNIESYYGPIIAIRGISLEVPRQQIVAVLGANGAGKTTLLKTISGIMEPEKGAVTLEGQAIGGDDPAAIVRKGVAHVPEGREIFPLLSVRDNLKLGAYTRPVGGGIAEDMEMVFGYFPILKERAGQMAGTLSGGQQQMLAIARAMMARPRIMLLD</sequence>
<accession>A0A6B0Y0P0</accession>